<keyword evidence="3" id="KW-1185">Reference proteome</keyword>
<dbReference type="SUPFAM" id="SSF53474">
    <property type="entry name" value="alpha/beta-Hydrolases"/>
    <property type="match status" value="1"/>
</dbReference>
<sequence>MNPELSDGLVLTGFSANGTYAPYFILGANFVVSNTLSALAHYPNGYINSGDASGLQTNFFAPGDFDPKILPFALATGEPITIGEVLTLNGVIGSINNFAGPVLVVTGERDIPFCGGNCFATGDPEIASIPAASQKLFPAASSFEVSIISGAGHGLNLHYTHPTTYGTMQNFLLQHSLAPEKFGHW</sequence>
<evidence type="ECO:0000313" key="2">
    <source>
        <dbReference type="EMBL" id="KAK5102261.1"/>
    </source>
</evidence>
<keyword evidence="1" id="KW-0812">Transmembrane</keyword>
<evidence type="ECO:0000256" key="1">
    <source>
        <dbReference type="SAM" id="Phobius"/>
    </source>
</evidence>
<feature type="transmembrane region" description="Helical" evidence="1">
    <location>
        <begin position="20"/>
        <end position="40"/>
    </location>
</feature>
<dbReference type="InterPro" id="IPR029058">
    <property type="entry name" value="AB_hydrolase_fold"/>
</dbReference>
<comment type="caution">
    <text evidence="2">The sequence shown here is derived from an EMBL/GenBank/DDBJ whole genome shotgun (WGS) entry which is preliminary data.</text>
</comment>
<keyword evidence="1" id="KW-0472">Membrane</keyword>
<evidence type="ECO:0000313" key="3">
    <source>
        <dbReference type="Proteomes" id="UP001345013"/>
    </source>
</evidence>
<dbReference type="EMBL" id="JAVRRG010000002">
    <property type="protein sequence ID" value="KAK5102261.1"/>
    <property type="molecule type" value="Genomic_DNA"/>
</dbReference>
<proteinExistence type="predicted"/>
<dbReference type="Proteomes" id="UP001345013">
    <property type="component" value="Unassembled WGS sequence"/>
</dbReference>
<gene>
    <name evidence="2" type="ORF">LTR24_000171</name>
</gene>
<organism evidence="2 3">
    <name type="scientific">Lithohypha guttulata</name>
    <dbReference type="NCBI Taxonomy" id="1690604"/>
    <lineage>
        <taxon>Eukaryota</taxon>
        <taxon>Fungi</taxon>
        <taxon>Dikarya</taxon>
        <taxon>Ascomycota</taxon>
        <taxon>Pezizomycotina</taxon>
        <taxon>Eurotiomycetes</taxon>
        <taxon>Chaetothyriomycetidae</taxon>
        <taxon>Chaetothyriales</taxon>
        <taxon>Trichomeriaceae</taxon>
        <taxon>Lithohypha</taxon>
    </lineage>
</organism>
<name>A0ABR0KNY3_9EURO</name>
<reference evidence="2 3" key="1">
    <citation type="submission" date="2023-08" db="EMBL/GenBank/DDBJ databases">
        <title>Black Yeasts Isolated from many extreme environments.</title>
        <authorList>
            <person name="Coleine C."/>
            <person name="Stajich J.E."/>
            <person name="Selbmann L."/>
        </authorList>
    </citation>
    <scope>NUCLEOTIDE SEQUENCE [LARGE SCALE GENOMIC DNA]</scope>
    <source>
        <strain evidence="2 3">CCFEE 5885</strain>
    </source>
</reference>
<accession>A0ABR0KNY3</accession>
<protein>
    <submittedName>
        <fullName evidence="2">Uncharacterized protein</fullName>
    </submittedName>
</protein>
<keyword evidence="1" id="KW-1133">Transmembrane helix</keyword>